<name>A0A5P9P8D1_9EURY</name>
<keyword evidence="2" id="KW-0614">Plasmid</keyword>
<dbReference type="AlphaFoldDB" id="A0A5P9P8D1"/>
<dbReference type="InterPro" id="IPR055934">
    <property type="entry name" value="DUF7512"/>
</dbReference>
<feature type="transmembrane region" description="Helical" evidence="1">
    <location>
        <begin position="20"/>
        <end position="39"/>
    </location>
</feature>
<sequence length="81" mass="8287">MTDWDAESPAIGPRLSTSWVVLLGIAVVTLSVLLVAPVLGESGQAAATVGYVLAEALVLYVGYGALARVASPVARDIFVST</sequence>
<accession>A0A5P9P8D1</accession>
<reference evidence="2 3" key="1">
    <citation type="journal article" date="2007" name="Int. J. Syst. Evol. Microbiol.">
        <title>Natronorubrum sulfidifaciens sp. nov., an extremely haloalkaliphilic archaeon isolated from Aiding salt lake in Xin-Jiang, China.</title>
        <authorList>
            <person name="Cui H.L."/>
            <person name="Tohty D."/>
            <person name="Liu H.C."/>
            <person name="Liu S.J."/>
            <person name="Oren A."/>
            <person name="Zhou P.J."/>
        </authorList>
    </citation>
    <scope>NUCLEOTIDE SEQUENCE [LARGE SCALE GENOMIC DNA]</scope>
    <source>
        <strain evidence="2 3">7-3</strain>
        <plasmid evidence="2">unnamed1</plasmid>
    </source>
</reference>
<keyword evidence="1" id="KW-0472">Membrane</keyword>
<dbReference type="EMBL" id="CP045489">
    <property type="protein sequence ID" value="QFU84247.1"/>
    <property type="molecule type" value="Genomic_DNA"/>
</dbReference>
<proteinExistence type="predicted"/>
<evidence type="ECO:0000313" key="2">
    <source>
        <dbReference type="EMBL" id="QFU84247.1"/>
    </source>
</evidence>
<feature type="transmembrane region" description="Helical" evidence="1">
    <location>
        <begin position="45"/>
        <end position="66"/>
    </location>
</feature>
<evidence type="ECO:0000313" key="3">
    <source>
        <dbReference type="Proteomes" id="UP000326170"/>
    </source>
</evidence>
<geneLocation type="plasmid" evidence="2 3">
    <name>unnamed1</name>
</geneLocation>
<dbReference type="Pfam" id="PF24352">
    <property type="entry name" value="DUF7512"/>
    <property type="match status" value="1"/>
</dbReference>
<dbReference type="KEGG" id="nas:GCU68_16810"/>
<protein>
    <submittedName>
        <fullName evidence="2">Uncharacterized protein</fullName>
    </submittedName>
</protein>
<evidence type="ECO:0000256" key="1">
    <source>
        <dbReference type="SAM" id="Phobius"/>
    </source>
</evidence>
<keyword evidence="1" id="KW-0812">Transmembrane</keyword>
<keyword evidence="1" id="KW-1133">Transmembrane helix</keyword>
<gene>
    <name evidence="2" type="ORF">GCU68_16810</name>
</gene>
<organism evidence="2 3">
    <name type="scientific">Natronorubrum aibiense</name>
    <dbReference type="NCBI Taxonomy" id="348826"/>
    <lineage>
        <taxon>Archaea</taxon>
        <taxon>Methanobacteriati</taxon>
        <taxon>Methanobacteriota</taxon>
        <taxon>Stenosarchaea group</taxon>
        <taxon>Halobacteria</taxon>
        <taxon>Halobacteriales</taxon>
        <taxon>Natrialbaceae</taxon>
        <taxon>Natronorubrum</taxon>
    </lineage>
</organism>
<dbReference type="Proteomes" id="UP000326170">
    <property type="component" value="Plasmid unnamed1"/>
</dbReference>
<keyword evidence="3" id="KW-1185">Reference proteome</keyword>